<dbReference type="OrthoDB" id="9812676at2"/>
<dbReference type="SUPFAM" id="SSF51230">
    <property type="entry name" value="Single hybrid motif"/>
    <property type="match status" value="1"/>
</dbReference>
<dbReference type="InterPro" id="IPR001882">
    <property type="entry name" value="Biotin_BS"/>
</dbReference>
<sequence>MKKFEFTINGNKYEVNLKDVDENIAHIEVNGTDYSVEIHREIKKNKTPRLVRSEVRQKPGEGHIVKKGSTGGHQVLAPLPGSIFKMLVKEGDEVKKGDVLLIMEAMKMENNVMSEKEGIVKSVRVKVGDNVLQNDVLIELV</sequence>
<dbReference type="AlphaFoldDB" id="A0A0E9LQS1"/>
<dbReference type="EMBL" id="BAZW01000081">
    <property type="protein sequence ID" value="GAO27648.1"/>
    <property type="molecule type" value="Genomic_DNA"/>
</dbReference>
<dbReference type="InterPro" id="IPR011053">
    <property type="entry name" value="Single_hybrid_motif"/>
</dbReference>
<dbReference type="PROSITE" id="PS50968">
    <property type="entry name" value="BIOTINYL_LIPOYL"/>
    <property type="match status" value="1"/>
</dbReference>
<evidence type="ECO:0000256" key="1">
    <source>
        <dbReference type="ARBA" id="ARBA00023267"/>
    </source>
</evidence>
<dbReference type="FunFam" id="2.40.50.100:FF:000003">
    <property type="entry name" value="Acetyl-CoA carboxylase biotin carboxyl carrier protein"/>
    <property type="match status" value="1"/>
</dbReference>
<evidence type="ECO:0000313" key="4">
    <source>
        <dbReference type="Proteomes" id="UP000032900"/>
    </source>
</evidence>
<dbReference type="CDD" id="cd06850">
    <property type="entry name" value="biotinyl_domain"/>
    <property type="match status" value="1"/>
</dbReference>
<gene>
    <name evidence="3" type="ORF">JCM15548_14487</name>
</gene>
<keyword evidence="4" id="KW-1185">Reference proteome</keyword>
<dbReference type="Proteomes" id="UP000032900">
    <property type="component" value="Unassembled WGS sequence"/>
</dbReference>
<name>A0A0E9LQS1_9BACT</name>
<protein>
    <submittedName>
        <fullName evidence="3">Biotin carboxyl carrier protein of methylmalonyl-CoA decarboxylase</fullName>
    </submittedName>
</protein>
<accession>A0A0E9LQS1</accession>
<proteinExistence type="predicted"/>
<dbReference type="PANTHER" id="PTHR45266">
    <property type="entry name" value="OXALOACETATE DECARBOXYLASE ALPHA CHAIN"/>
    <property type="match status" value="1"/>
</dbReference>
<feature type="domain" description="Lipoyl-binding" evidence="2">
    <location>
        <begin position="64"/>
        <end position="141"/>
    </location>
</feature>
<keyword evidence="1" id="KW-0092">Biotin</keyword>
<dbReference type="PROSITE" id="PS00188">
    <property type="entry name" value="BIOTIN"/>
    <property type="match status" value="1"/>
</dbReference>
<dbReference type="Gene3D" id="2.40.50.100">
    <property type="match status" value="1"/>
</dbReference>
<dbReference type="PANTHER" id="PTHR45266:SF3">
    <property type="entry name" value="OXALOACETATE DECARBOXYLASE ALPHA CHAIN"/>
    <property type="match status" value="1"/>
</dbReference>
<dbReference type="InterPro" id="IPR050709">
    <property type="entry name" value="Biotin_Carboxyl_Carrier/Decarb"/>
</dbReference>
<organism evidence="3 4">
    <name type="scientific">Geofilum rubicundum JCM 15548</name>
    <dbReference type="NCBI Taxonomy" id="1236989"/>
    <lineage>
        <taxon>Bacteria</taxon>
        <taxon>Pseudomonadati</taxon>
        <taxon>Bacteroidota</taxon>
        <taxon>Bacteroidia</taxon>
        <taxon>Marinilabiliales</taxon>
        <taxon>Marinilabiliaceae</taxon>
        <taxon>Geofilum</taxon>
    </lineage>
</organism>
<comment type="caution">
    <text evidence="3">The sequence shown here is derived from an EMBL/GenBank/DDBJ whole genome shotgun (WGS) entry which is preliminary data.</text>
</comment>
<dbReference type="STRING" id="1236989.JCM15548_14487"/>
<dbReference type="RefSeq" id="WP_062128581.1">
    <property type="nucleotide sequence ID" value="NZ_BAZW01000081.1"/>
</dbReference>
<dbReference type="InterPro" id="IPR000089">
    <property type="entry name" value="Biotin_lipoyl"/>
</dbReference>
<reference evidence="3 4" key="1">
    <citation type="journal article" date="2015" name="Microbes Environ.">
        <title>Distribution and evolution of nitrogen fixation genes in the phylum bacteroidetes.</title>
        <authorList>
            <person name="Inoue J."/>
            <person name="Oshima K."/>
            <person name="Suda W."/>
            <person name="Sakamoto M."/>
            <person name="Iino T."/>
            <person name="Noda S."/>
            <person name="Hongoh Y."/>
            <person name="Hattori M."/>
            <person name="Ohkuma M."/>
        </authorList>
    </citation>
    <scope>NUCLEOTIDE SEQUENCE [LARGE SCALE GENOMIC DNA]</scope>
    <source>
        <strain evidence="3">JCM 15548</strain>
    </source>
</reference>
<evidence type="ECO:0000313" key="3">
    <source>
        <dbReference type="EMBL" id="GAO27648.1"/>
    </source>
</evidence>
<evidence type="ECO:0000259" key="2">
    <source>
        <dbReference type="PROSITE" id="PS50968"/>
    </source>
</evidence>
<dbReference type="Pfam" id="PF00364">
    <property type="entry name" value="Biotin_lipoyl"/>
    <property type="match status" value="1"/>
</dbReference>